<evidence type="ECO:0000256" key="3">
    <source>
        <dbReference type="ARBA" id="ARBA00023136"/>
    </source>
</evidence>
<evidence type="ECO:0000256" key="1">
    <source>
        <dbReference type="ARBA" id="ARBA00004308"/>
    </source>
</evidence>
<dbReference type="Gene3D" id="3.30.450.60">
    <property type="match status" value="1"/>
</dbReference>
<reference evidence="7 8" key="1">
    <citation type="journal article" date="2018" name="Sci. Rep.">
        <title>Comparative genomics provides insights into the lifestyle and reveals functional heterogeneity of dark septate endophytic fungi.</title>
        <authorList>
            <person name="Knapp D.G."/>
            <person name="Nemeth J.B."/>
            <person name="Barry K."/>
            <person name="Hainaut M."/>
            <person name="Henrissat B."/>
            <person name="Johnson J."/>
            <person name="Kuo A."/>
            <person name="Lim J.H.P."/>
            <person name="Lipzen A."/>
            <person name="Nolan M."/>
            <person name="Ohm R.A."/>
            <person name="Tamas L."/>
            <person name="Grigoriev I.V."/>
            <person name="Spatafora J.W."/>
            <person name="Nagy L.G."/>
            <person name="Kovacs G.M."/>
        </authorList>
    </citation>
    <scope>NUCLEOTIDE SEQUENCE [LARGE SCALE GENOMIC DNA]</scope>
    <source>
        <strain evidence="7 8">DSE2036</strain>
    </source>
</reference>
<feature type="compositionally biased region" description="Gly residues" evidence="4">
    <location>
        <begin position="470"/>
        <end position="484"/>
    </location>
</feature>
<dbReference type="STRING" id="97972.A0A2V1DJC3"/>
<name>A0A2V1DJC3_9PLEO</name>
<dbReference type="InterPro" id="IPR011012">
    <property type="entry name" value="Longin-like_dom_sf"/>
</dbReference>
<dbReference type="SUPFAM" id="SSF49447">
    <property type="entry name" value="Second domain of Mu2 adaptin subunit (ap50) of ap2 adaptor"/>
    <property type="match status" value="1"/>
</dbReference>
<evidence type="ECO:0000259" key="6">
    <source>
        <dbReference type="PROSITE" id="PS51072"/>
    </source>
</evidence>
<comment type="subcellular location">
    <subcellularLocation>
        <location evidence="1">Endomembrane system</location>
    </subcellularLocation>
</comment>
<evidence type="ECO:0000256" key="5">
    <source>
        <dbReference type="SAM" id="SignalP"/>
    </source>
</evidence>
<dbReference type="OrthoDB" id="870at2759"/>
<keyword evidence="8" id="KW-1185">Reference proteome</keyword>
<organism evidence="7 8">
    <name type="scientific">Periconia macrospinosa</name>
    <dbReference type="NCBI Taxonomy" id="97972"/>
    <lineage>
        <taxon>Eukaryota</taxon>
        <taxon>Fungi</taxon>
        <taxon>Dikarya</taxon>
        <taxon>Ascomycota</taxon>
        <taxon>Pezizomycotina</taxon>
        <taxon>Dothideomycetes</taxon>
        <taxon>Pleosporomycetidae</taxon>
        <taxon>Pleosporales</taxon>
        <taxon>Massarineae</taxon>
        <taxon>Periconiaceae</taxon>
        <taxon>Periconia</taxon>
    </lineage>
</organism>
<keyword evidence="5" id="KW-0732">Signal</keyword>
<gene>
    <name evidence="7" type="ORF">DM02DRAFT_630401</name>
</gene>
<dbReference type="InterPro" id="IPR036168">
    <property type="entry name" value="AP2_Mu_C_sf"/>
</dbReference>
<dbReference type="PANTHER" id="PTHR10529">
    <property type="entry name" value="AP COMPLEX SUBUNIT MU"/>
    <property type="match status" value="1"/>
</dbReference>
<dbReference type="InterPro" id="IPR028565">
    <property type="entry name" value="MHD"/>
</dbReference>
<dbReference type="SUPFAM" id="SSF64356">
    <property type="entry name" value="SNARE-like"/>
    <property type="match status" value="1"/>
</dbReference>
<feature type="signal peptide" evidence="5">
    <location>
        <begin position="1"/>
        <end position="19"/>
    </location>
</feature>
<dbReference type="CDD" id="cd14837">
    <property type="entry name" value="AP3_Mu_N"/>
    <property type="match status" value="1"/>
</dbReference>
<feature type="chain" id="PRO_5016101767" evidence="5">
    <location>
        <begin position="20"/>
        <end position="689"/>
    </location>
</feature>
<keyword evidence="2" id="KW-0813">Transport</keyword>
<accession>A0A2V1DJC3</accession>
<dbReference type="EMBL" id="KZ805417">
    <property type="protein sequence ID" value="PVH98277.1"/>
    <property type="molecule type" value="Genomic_DNA"/>
</dbReference>
<protein>
    <submittedName>
        <fullName evidence="7">Clathrin adaptor, mu subunit</fullName>
    </submittedName>
</protein>
<sequence>MPNMLLLFRITSSCAVSCACPETWRRTYNATRGAVVELGPVLLEGLLECPSDIIHDIVEVENVGRTTIDRIGSRDQWPRAQFTAPHQNRHHTIHPTTRNPTSLDIQEDMSTIEALYIFDEHNTPLLEHTYSGRPPTSSTLLPLYLSHPSPRPSLIYLPNTNPSTLLYSIIQDQLLFLCPCSTDTEPLQILEFLHRTADALEDFLGAPLLASKVEANYDVVAQLLSEMVDGGVISCTEPNALRDVVEAPNFIKNLLGGVGLPSTTPSSLTAAGGGGPFSLGRGASPRLGPVGGAGGASQAASTVPWRRANVRHTSNEMYVDIVETLNVTLSPSGRPLAAIANGSIAFTAKVSGVPDLQLQLGCPGGPANTIALPVFHPCVRLNRWKDRPGDLSFVPPDGRFLLAAYEVDLLGPAALDAFSTSIPAKSGPKLNIPATVSVHTGLGPSASDFEVKLHLNPRFAGSKSSSSLSSGGGPSSRGGRGLGGASFTPSTTQGTTAAPTIESMTVHVPLPSGVKNVSDLRVSRGAGEAGYAPGDRNIEWRITSREVANLMANDRGSGTSLFATLRGTVVGADTDDADAEHGGPVALSTSSNTYDYDDDAGPTSYQASSSPAIDTLTPRNVDAERKKMKVLMPSCATVSFSVKGWLPSGIKVESLGVDMKRSSGLGNGVTPYKGVKYVCVSKKGVECRC</sequence>
<dbReference type="PROSITE" id="PS51072">
    <property type="entry name" value="MHD"/>
    <property type="match status" value="1"/>
</dbReference>
<feature type="domain" description="MHD" evidence="6">
    <location>
        <begin position="314"/>
        <end position="688"/>
    </location>
</feature>
<evidence type="ECO:0000256" key="4">
    <source>
        <dbReference type="SAM" id="MobiDB-lite"/>
    </source>
</evidence>
<feature type="region of interest" description="Disordered" evidence="4">
    <location>
        <begin position="574"/>
        <end position="610"/>
    </location>
</feature>
<dbReference type="InterPro" id="IPR050431">
    <property type="entry name" value="Adaptor_comp_med_subunit"/>
</dbReference>
<dbReference type="GO" id="GO:0012505">
    <property type="term" value="C:endomembrane system"/>
    <property type="evidence" value="ECO:0007669"/>
    <property type="project" value="UniProtKB-SubCell"/>
</dbReference>
<proteinExistence type="predicted"/>
<dbReference type="Pfam" id="PF00928">
    <property type="entry name" value="Adap_comp_sub"/>
    <property type="match status" value="1"/>
</dbReference>
<dbReference type="AlphaFoldDB" id="A0A2V1DJC3"/>
<feature type="compositionally biased region" description="Polar residues" evidence="4">
    <location>
        <begin position="487"/>
        <end position="496"/>
    </location>
</feature>
<evidence type="ECO:0000256" key="2">
    <source>
        <dbReference type="ARBA" id="ARBA00022448"/>
    </source>
</evidence>
<dbReference type="Proteomes" id="UP000244855">
    <property type="component" value="Unassembled WGS sequence"/>
</dbReference>
<keyword evidence="3" id="KW-0472">Membrane</keyword>
<evidence type="ECO:0000313" key="7">
    <source>
        <dbReference type="EMBL" id="PVH98277.1"/>
    </source>
</evidence>
<dbReference type="Gene3D" id="2.60.40.1170">
    <property type="entry name" value="Mu homology domain, subdomain B"/>
    <property type="match status" value="1"/>
</dbReference>
<evidence type="ECO:0000313" key="8">
    <source>
        <dbReference type="Proteomes" id="UP000244855"/>
    </source>
</evidence>
<feature type="region of interest" description="Disordered" evidence="4">
    <location>
        <begin position="460"/>
        <end position="496"/>
    </location>
</feature>